<evidence type="ECO:0000313" key="3">
    <source>
        <dbReference type="EMBL" id="CAF4954821.1"/>
    </source>
</evidence>
<gene>
    <name evidence="1" type="ORF">BYL167_LOCUS49215</name>
    <name evidence="4" type="ORF">GIL414_LOCUS56374</name>
    <name evidence="2" type="ORF">SMN809_LOCUS52491</name>
    <name evidence="3" type="ORF">SMN809_LOCUS54302</name>
</gene>
<proteinExistence type="predicted"/>
<evidence type="ECO:0000313" key="2">
    <source>
        <dbReference type="EMBL" id="CAF4916540.1"/>
    </source>
</evidence>
<dbReference type="EMBL" id="CAJOBJ010202349">
    <property type="protein sequence ID" value="CAF4986788.1"/>
    <property type="molecule type" value="Genomic_DNA"/>
</dbReference>
<comment type="caution">
    <text evidence="4">The sequence shown here is derived from an EMBL/GenBank/DDBJ whole genome shotgun (WGS) entry which is preliminary data.</text>
</comment>
<name>A0A8S3D699_9BILA</name>
<dbReference type="EMBL" id="CAJOBI010189005">
    <property type="protein sequence ID" value="CAF4954821.1"/>
    <property type="molecule type" value="Genomic_DNA"/>
</dbReference>
<accession>A0A8S3D699</accession>
<dbReference type="Proteomes" id="UP000681967">
    <property type="component" value="Unassembled WGS sequence"/>
</dbReference>
<dbReference type="AlphaFoldDB" id="A0A8S3D699"/>
<evidence type="ECO:0000313" key="1">
    <source>
        <dbReference type="EMBL" id="CAF4826487.1"/>
    </source>
</evidence>
<organism evidence="4 5">
    <name type="scientific">Rotaria magnacalcarata</name>
    <dbReference type="NCBI Taxonomy" id="392030"/>
    <lineage>
        <taxon>Eukaryota</taxon>
        <taxon>Metazoa</taxon>
        <taxon>Spiralia</taxon>
        <taxon>Gnathifera</taxon>
        <taxon>Rotifera</taxon>
        <taxon>Eurotatoria</taxon>
        <taxon>Bdelloidea</taxon>
        <taxon>Philodinida</taxon>
        <taxon>Philodinidae</taxon>
        <taxon>Rotaria</taxon>
    </lineage>
</organism>
<evidence type="ECO:0000313" key="5">
    <source>
        <dbReference type="Proteomes" id="UP000681720"/>
    </source>
</evidence>
<evidence type="ECO:0000313" key="4">
    <source>
        <dbReference type="EMBL" id="CAF4986788.1"/>
    </source>
</evidence>
<dbReference type="Proteomes" id="UP000681720">
    <property type="component" value="Unassembled WGS sequence"/>
</dbReference>
<sequence>MVACELANGSNSYRNMTYGNLNILYAKIQGSEPILLDETQLTDE</sequence>
<feature type="non-terminal residue" evidence="4">
    <location>
        <position position="1"/>
    </location>
</feature>
<dbReference type="EMBL" id="CAJOBI010178396">
    <property type="protein sequence ID" value="CAF4916540.1"/>
    <property type="molecule type" value="Genomic_DNA"/>
</dbReference>
<dbReference type="Proteomes" id="UP000676336">
    <property type="component" value="Unassembled WGS sequence"/>
</dbReference>
<protein>
    <submittedName>
        <fullName evidence="4">Uncharacterized protein</fullName>
    </submittedName>
</protein>
<reference evidence="4" key="1">
    <citation type="submission" date="2021-02" db="EMBL/GenBank/DDBJ databases">
        <authorList>
            <person name="Nowell W R."/>
        </authorList>
    </citation>
    <scope>NUCLEOTIDE SEQUENCE</scope>
</reference>
<dbReference type="EMBL" id="CAJOBH010145939">
    <property type="protein sequence ID" value="CAF4826487.1"/>
    <property type="molecule type" value="Genomic_DNA"/>
</dbReference>